<name>A0ABR3MXB4_9TELE</name>
<gene>
    <name evidence="2" type="ORF">QQF64_031504</name>
</gene>
<protein>
    <submittedName>
        <fullName evidence="2">Uncharacterized protein</fullName>
    </submittedName>
</protein>
<dbReference type="SUPFAM" id="SSF50630">
    <property type="entry name" value="Acid proteases"/>
    <property type="match status" value="1"/>
</dbReference>
<evidence type="ECO:0000256" key="1">
    <source>
        <dbReference type="SAM" id="MobiDB-lite"/>
    </source>
</evidence>
<organism evidence="2 3">
    <name type="scientific">Cirrhinus molitorella</name>
    <name type="common">mud carp</name>
    <dbReference type="NCBI Taxonomy" id="172907"/>
    <lineage>
        <taxon>Eukaryota</taxon>
        <taxon>Metazoa</taxon>
        <taxon>Chordata</taxon>
        <taxon>Craniata</taxon>
        <taxon>Vertebrata</taxon>
        <taxon>Euteleostomi</taxon>
        <taxon>Actinopterygii</taxon>
        <taxon>Neopterygii</taxon>
        <taxon>Teleostei</taxon>
        <taxon>Ostariophysi</taxon>
        <taxon>Cypriniformes</taxon>
        <taxon>Cyprinidae</taxon>
        <taxon>Labeoninae</taxon>
        <taxon>Labeonini</taxon>
        <taxon>Cirrhinus</taxon>
    </lineage>
</organism>
<evidence type="ECO:0000313" key="3">
    <source>
        <dbReference type="Proteomes" id="UP001558613"/>
    </source>
</evidence>
<dbReference type="Pfam" id="PF13650">
    <property type="entry name" value="Asp_protease_2"/>
    <property type="match status" value="1"/>
</dbReference>
<dbReference type="InterPro" id="IPR001969">
    <property type="entry name" value="Aspartic_peptidase_AS"/>
</dbReference>
<dbReference type="Gene3D" id="2.40.70.10">
    <property type="entry name" value="Acid Proteases"/>
    <property type="match status" value="1"/>
</dbReference>
<dbReference type="EMBL" id="JAYMGO010000008">
    <property type="protein sequence ID" value="KAL1269215.1"/>
    <property type="molecule type" value="Genomic_DNA"/>
</dbReference>
<keyword evidence="3" id="KW-1185">Reference proteome</keyword>
<feature type="region of interest" description="Disordered" evidence="1">
    <location>
        <begin position="16"/>
        <end position="184"/>
    </location>
</feature>
<dbReference type="InterPro" id="IPR021109">
    <property type="entry name" value="Peptidase_aspartic_dom_sf"/>
</dbReference>
<dbReference type="SUPFAM" id="SSF46689">
    <property type="entry name" value="Homeodomain-like"/>
    <property type="match status" value="1"/>
</dbReference>
<feature type="compositionally biased region" description="Acidic residues" evidence="1">
    <location>
        <begin position="121"/>
        <end position="157"/>
    </location>
</feature>
<dbReference type="PROSITE" id="PS00141">
    <property type="entry name" value="ASP_PROTEASE"/>
    <property type="match status" value="1"/>
</dbReference>
<dbReference type="CDD" id="cd00303">
    <property type="entry name" value="retropepsin_like"/>
    <property type="match status" value="1"/>
</dbReference>
<evidence type="ECO:0000313" key="2">
    <source>
        <dbReference type="EMBL" id="KAL1269215.1"/>
    </source>
</evidence>
<dbReference type="Proteomes" id="UP001558613">
    <property type="component" value="Unassembled WGS sequence"/>
</dbReference>
<sequence length="506" mass="58780">MHEGLKQWIQRDVREEVRDTRVEEEEEEVEVEVENVVKKEGEEEDEEVEDVVKKEGEEEDVVEEEEEEEVEEEEEEEEEVEDVVKKEGEEEDVVEEEEEEEVEEEEEEEEEVEDVVKKEGEEEDVVKEEEEKEEEKEEVEEEEDEEDDDNKEGEEQGQGDKQTFREENRTQRRPPGGGRLRLLSEEQERELVNMVIANNVIRLREIQRRVIEDDHHFRGINAISLSTIDRILRKNQFRMKQVYRVPFERNSDRVKNQRVEYVQRMFEIEGRPVPHEIIFVDEAEISEEELVNRILNNINPRVAGCLRGTLNTVEQLVKVGLMVERDCLGAKDYWQKVGSKEKTKKSAERTYNKGLAGMTLAQPHPITSLLDVPIKVNGQKVKAVIDTGSSYTLMQESLWKQLKTKSPPIMTSAPQKFIMADGTIHQSRDLQRIRFQWHDQDCMLDTYILKNTHLAFPIIAGLDFLSATGAVLEVAQGRFDEKFFFEGEGGVRTRGGGGGAKRFGSN</sequence>
<feature type="compositionally biased region" description="Acidic residues" evidence="1">
    <location>
        <begin position="57"/>
        <end position="81"/>
    </location>
</feature>
<dbReference type="InterPro" id="IPR009057">
    <property type="entry name" value="Homeodomain-like_sf"/>
</dbReference>
<comment type="caution">
    <text evidence="2">The sequence shown here is derived from an EMBL/GenBank/DDBJ whole genome shotgun (WGS) entry which is preliminary data.</text>
</comment>
<feature type="compositionally biased region" description="Acidic residues" evidence="1">
    <location>
        <begin position="89"/>
        <end position="113"/>
    </location>
</feature>
<accession>A0ABR3MXB4</accession>
<feature type="compositionally biased region" description="Acidic residues" evidence="1">
    <location>
        <begin position="22"/>
        <end position="33"/>
    </location>
</feature>
<reference evidence="2 3" key="1">
    <citation type="submission" date="2023-09" db="EMBL/GenBank/DDBJ databases">
        <authorList>
            <person name="Wang M."/>
        </authorList>
    </citation>
    <scope>NUCLEOTIDE SEQUENCE [LARGE SCALE GENOMIC DNA]</scope>
    <source>
        <strain evidence="2">GT-2023</strain>
        <tissue evidence="2">Liver</tissue>
    </source>
</reference>
<proteinExistence type="predicted"/>